<evidence type="ECO:0000256" key="6">
    <source>
        <dbReference type="ARBA" id="ARBA00022840"/>
    </source>
</evidence>
<evidence type="ECO:0000313" key="14">
    <source>
        <dbReference type="Proteomes" id="UP000717585"/>
    </source>
</evidence>
<evidence type="ECO:0000256" key="5">
    <source>
        <dbReference type="ARBA" id="ARBA00022806"/>
    </source>
</evidence>
<proteinExistence type="inferred from homology"/>
<dbReference type="InterPro" id="IPR001650">
    <property type="entry name" value="Helicase_C-like"/>
</dbReference>
<dbReference type="InterPro" id="IPR027417">
    <property type="entry name" value="P-loop_NTPase"/>
</dbReference>
<dbReference type="GO" id="GO:0016887">
    <property type="term" value="F:ATP hydrolysis activity"/>
    <property type="evidence" value="ECO:0007669"/>
    <property type="project" value="TreeGrafter"/>
</dbReference>
<dbReference type="GO" id="GO:0042393">
    <property type="term" value="F:histone binding"/>
    <property type="evidence" value="ECO:0007669"/>
    <property type="project" value="TreeGrafter"/>
</dbReference>
<dbReference type="InterPro" id="IPR000330">
    <property type="entry name" value="SNF2_N"/>
</dbReference>
<keyword evidence="7" id="KW-0156">Chromatin regulator</keyword>
<dbReference type="SMART" id="SM00487">
    <property type="entry name" value="DEXDc"/>
    <property type="match status" value="1"/>
</dbReference>
<evidence type="ECO:0000256" key="9">
    <source>
        <dbReference type="ARBA" id="ARBA00023242"/>
    </source>
</evidence>
<keyword evidence="4" id="KW-0378">Hydrolase</keyword>
<dbReference type="InterPro" id="IPR049730">
    <property type="entry name" value="SNF2/RAD54-like_C"/>
</dbReference>
<dbReference type="EMBL" id="JAHDYR010000036">
    <property type="protein sequence ID" value="KAG9392604.1"/>
    <property type="molecule type" value="Genomic_DNA"/>
</dbReference>
<keyword evidence="14" id="KW-1185">Reference proteome</keyword>
<dbReference type="Pfam" id="PF00271">
    <property type="entry name" value="Helicase_C"/>
    <property type="match status" value="1"/>
</dbReference>
<reference evidence="13" key="1">
    <citation type="submission" date="2021-05" db="EMBL/GenBank/DDBJ databases">
        <title>A free-living protist that lacks canonical eukaryotic 1 DNA replication and segregation systems.</title>
        <authorList>
            <person name="Salas-Leiva D.E."/>
            <person name="Tromer E.C."/>
            <person name="Curtis B.A."/>
            <person name="Jerlstrom-Hultqvist J."/>
            <person name="Kolisko M."/>
            <person name="Yi Z."/>
            <person name="Salas-Leiva J.S."/>
            <person name="Gallot-Lavallee L."/>
            <person name="Kops G.J.P.L."/>
            <person name="Archibald J.M."/>
            <person name="Simpson A.G.B."/>
            <person name="Roger A.J."/>
        </authorList>
    </citation>
    <scope>NUCLEOTIDE SEQUENCE</scope>
    <source>
        <strain evidence="13">BICM</strain>
    </source>
</reference>
<evidence type="ECO:0000313" key="13">
    <source>
        <dbReference type="EMBL" id="KAG9392604.1"/>
    </source>
</evidence>
<dbReference type="GO" id="GO:0005524">
    <property type="term" value="F:ATP binding"/>
    <property type="evidence" value="ECO:0007669"/>
    <property type="project" value="UniProtKB-KW"/>
</dbReference>
<dbReference type="PANTHER" id="PTHR45685:SF1">
    <property type="entry name" value="HELICASE SRCAP"/>
    <property type="match status" value="1"/>
</dbReference>
<gene>
    <name evidence="13" type="ORF">J8273_6072</name>
</gene>
<dbReference type="InterPro" id="IPR050520">
    <property type="entry name" value="INO80/SWR1_helicase"/>
</dbReference>
<dbReference type="PROSITE" id="PS51194">
    <property type="entry name" value="HELICASE_CTER"/>
    <property type="match status" value="1"/>
</dbReference>
<evidence type="ECO:0000259" key="11">
    <source>
        <dbReference type="PROSITE" id="PS51192"/>
    </source>
</evidence>
<dbReference type="PANTHER" id="PTHR45685">
    <property type="entry name" value="HELICASE SRCAP-RELATED"/>
    <property type="match status" value="1"/>
</dbReference>
<evidence type="ECO:0000256" key="3">
    <source>
        <dbReference type="ARBA" id="ARBA00022741"/>
    </source>
</evidence>
<dbReference type="Pfam" id="PF00176">
    <property type="entry name" value="SNF2-rel_dom"/>
    <property type="match status" value="1"/>
</dbReference>
<evidence type="ECO:0000256" key="8">
    <source>
        <dbReference type="ARBA" id="ARBA00023125"/>
    </source>
</evidence>
<feature type="domain" description="Helicase C-terminal" evidence="12">
    <location>
        <begin position="843"/>
        <end position="999"/>
    </location>
</feature>
<dbReference type="SUPFAM" id="SSF52540">
    <property type="entry name" value="P-loop containing nucleoside triphosphate hydrolases"/>
    <property type="match status" value="2"/>
</dbReference>
<feature type="compositionally biased region" description="Basic and acidic residues" evidence="10">
    <location>
        <begin position="1211"/>
        <end position="1225"/>
    </location>
</feature>
<accession>A0A8J6DYQ4</accession>
<dbReference type="GO" id="GO:0000812">
    <property type="term" value="C:Swr1 complex"/>
    <property type="evidence" value="ECO:0007669"/>
    <property type="project" value="TreeGrafter"/>
</dbReference>
<keyword evidence="5 13" id="KW-0347">Helicase</keyword>
<dbReference type="FunFam" id="3.40.50.10810:FF:000005">
    <property type="entry name" value="Photoperiod-independent early flowering 1"/>
    <property type="match status" value="1"/>
</dbReference>
<dbReference type="CDD" id="cd18793">
    <property type="entry name" value="SF2_C_SNF"/>
    <property type="match status" value="1"/>
</dbReference>
<dbReference type="InterPro" id="IPR038718">
    <property type="entry name" value="SNF2-like_sf"/>
</dbReference>
<feature type="region of interest" description="Disordered" evidence="10">
    <location>
        <begin position="220"/>
        <end position="241"/>
    </location>
</feature>
<organism evidence="13 14">
    <name type="scientific">Carpediemonas membranifera</name>
    <dbReference type="NCBI Taxonomy" id="201153"/>
    <lineage>
        <taxon>Eukaryota</taxon>
        <taxon>Metamonada</taxon>
        <taxon>Carpediemonas-like organisms</taxon>
        <taxon>Carpediemonas</taxon>
    </lineage>
</organism>
<dbReference type="OrthoDB" id="372624at2759"/>
<evidence type="ECO:0000259" key="12">
    <source>
        <dbReference type="PROSITE" id="PS51194"/>
    </source>
</evidence>
<keyword evidence="9" id="KW-0539">Nucleus</keyword>
<evidence type="ECO:0000256" key="10">
    <source>
        <dbReference type="SAM" id="MobiDB-lite"/>
    </source>
</evidence>
<dbReference type="SMART" id="SM00490">
    <property type="entry name" value="HELICc"/>
    <property type="match status" value="1"/>
</dbReference>
<dbReference type="GO" id="GO:0004386">
    <property type="term" value="F:helicase activity"/>
    <property type="evidence" value="ECO:0007669"/>
    <property type="project" value="UniProtKB-KW"/>
</dbReference>
<comment type="subcellular location">
    <subcellularLocation>
        <location evidence="1">Nucleus</location>
    </subcellularLocation>
</comment>
<comment type="similarity">
    <text evidence="2">Belongs to the SNF2/RAD54 helicase family. SWR1 subfamily.</text>
</comment>
<evidence type="ECO:0000256" key="7">
    <source>
        <dbReference type="ARBA" id="ARBA00022853"/>
    </source>
</evidence>
<dbReference type="InterPro" id="IPR014001">
    <property type="entry name" value="Helicase_ATP-bd"/>
</dbReference>
<evidence type="ECO:0000256" key="1">
    <source>
        <dbReference type="ARBA" id="ARBA00004123"/>
    </source>
</evidence>
<dbReference type="Gene3D" id="3.40.50.10810">
    <property type="entry name" value="Tandem AAA-ATPase domain"/>
    <property type="match status" value="1"/>
</dbReference>
<keyword evidence="3" id="KW-0547">Nucleotide-binding</keyword>
<dbReference type="GO" id="GO:0003677">
    <property type="term" value="F:DNA binding"/>
    <property type="evidence" value="ECO:0007669"/>
    <property type="project" value="UniProtKB-KW"/>
</dbReference>
<dbReference type="Proteomes" id="UP000717585">
    <property type="component" value="Unassembled WGS sequence"/>
</dbReference>
<dbReference type="GO" id="GO:0006338">
    <property type="term" value="P:chromatin remodeling"/>
    <property type="evidence" value="ECO:0007669"/>
    <property type="project" value="TreeGrafter"/>
</dbReference>
<dbReference type="Gene3D" id="1.20.120.850">
    <property type="entry name" value="SWI2/SNF2 ATPases, N-terminal domain"/>
    <property type="match status" value="1"/>
</dbReference>
<protein>
    <submittedName>
        <fullName evidence="13">Helicase SRCAP</fullName>
    </submittedName>
</protein>
<feature type="region of interest" description="Disordered" evidence="10">
    <location>
        <begin position="1190"/>
        <end position="1249"/>
    </location>
</feature>
<dbReference type="PROSITE" id="PS51192">
    <property type="entry name" value="HELICASE_ATP_BIND_1"/>
    <property type="match status" value="1"/>
</dbReference>
<evidence type="ECO:0000256" key="2">
    <source>
        <dbReference type="ARBA" id="ARBA00009220"/>
    </source>
</evidence>
<feature type="domain" description="Helicase ATP-binding" evidence="11">
    <location>
        <begin position="273"/>
        <end position="441"/>
    </location>
</feature>
<dbReference type="Gene3D" id="3.40.50.300">
    <property type="entry name" value="P-loop containing nucleotide triphosphate hydrolases"/>
    <property type="match status" value="1"/>
</dbReference>
<comment type="caution">
    <text evidence="13">The sequence shown here is derived from an EMBL/GenBank/DDBJ whole genome shotgun (WGS) entry which is preliminary data.</text>
</comment>
<evidence type="ECO:0000256" key="4">
    <source>
        <dbReference type="ARBA" id="ARBA00022801"/>
    </source>
</evidence>
<sequence>MDKAPSDLQGVRAELTALRDDHSSYLSLFGQFDEERPLMVSRVPVPVKREEISKIPEGELFSLPLSGVFTSEQKAGFTKHIREDLRKIPCAPPPIILSQDPHSFLLRELEWMATDFIEERRLKAAIRRKLAVDAARELKSRQKAVEQLREKHCREQKALIRAWWKSVHKAVDRRGGLVRELTQRQEEERQAKENMRKILERTKILTKMLHGTLEQEPVRVESLSASDDEEAPQLPVPRPASPVHAVDTVARPWLLESKLELRDYQMVGLTWMSRMFTHRLNGILADEMGLGKTIQTISLLAHLATEHSIWGPHLIVVPTSVLLNWEMELHRWCPKLRAVAYYGSKEHRKNMRSGWDEQVAENSFNVLLTSYEIAVADEYALKRKNWVYLILDEAHRIRNAQSRTWSTLLGFKTKRRLLLTGTPLQNDIRELWALLHFLMPKFFESRSEFMTLFGRDVSAMAEGDRRVNEELITQVHDMLGPFILRRLKHDVETQLPKKREYIVWSKLARRQEMLYEEFVQADSTRHAMASGEYLAVASILMQLRKVCNHPDLFMPRIVCSPYYQPNDTLTQVLSGRLLRWLGDEGLFTHPTTLPLLSGPRYSVGRTNKGPMLVDVTLPSAHEAYYLGKYGMQPRDFVNMRWAPPRCPTTVDDGESLQTMLLDYIPGLTGNGVIGSQAWARYKAFFESKKGALTRHAVLNHVRTALTAFCGSLHAPVTDEAFRLFFDPTICLGSVTTSPTTSLKPQGDPATLVRWLHEEGLTPASTCAYVPKASSAGPMAQVFNPHRLPSNIEVRDYNTLTRRVVSAGQLTRGLSDVSWDYTVRLKVRFPDRELVQSDCGKLQTLSTLLKRLKENGHRVIIFTQMTKMLDVLEPFLSLHSYPYLRLDGGMNPKDRLQTVELFNSNPKYFVFISTTRAGGVGINLTGADTVVFYDSDWNPQMDAQAQDRAHRIGQTKKVSIYRLVSQATVEENILTRASQKRVLKELVVDSGRKTSLEGLRGRGLPKFARLEIDKNHQRRELEGTGLVLDKVLPSEMEAPIDEEGDDVLLQAEDVEDRLATEQVLMDDNAEIVVEGDDQPVETTMITEIRGKLDAFTRDLGMMNSLSSAAWKRAETMHEMNAVPMAAIAQDKPQDDLDQWTREQAEKVQEMTALESFDADDVLFYTLPATTDLNDRIRAAVKEIRASMHFFVDPKPLPTKSKTPGGRGGRKPAPADKRPHLDDDTKATRPIRRPKPVPKPEKPSNKQPKRPILDQVIAPEPQAAGQPHGVTFSIRADMSSGEVFNIVLPSSHGEMNIDPPVHMVVRVGARAVRLRMGDLMGRLQHDAYATRGGDQTLPFKLSDKRTHHATYTPSSAHFTELEALFLLRAVAVLSSEGVVGPSWGTQSMASLIHSLTSVCTLHNRTHPALAVRGAYAFLTHSDQPEVDKSRSPLEPLSRKLGKLRQMVADIEDRIFSHLLINMLMPVSLVVEEKTRAITGQRRAEVVNHIMHLDRVHMQRVIQDQVTPAAPVDQTATRHLEMMHTRVTKNVSLVNEIDAQLGTMVDTELRPRLSMRPPDRSGRLPSNGMDGVLADIQELSRSPPAETVESVLGLGVPGAIESLRQDQLLQLSQRYMSITAPPAAVLPTLVTTHTRSEKEGDCHRPYASDRTGVNTAIQTPWAI</sequence>
<keyword evidence="6" id="KW-0067">ATP-binding</keyword>
<name>A0A8J6DYQ4_9EUKA</name>
<keyword evidence="8" id="KW-0238">DNA-binding</keyword>